<feature type="transmembrane region" description="Helical" evidence="6">
    <location>
        <begin position="128"/>
        <end position="144"/>
    </location>
</feature>
<dbReference type="InterPro" id="IPR050367">
    <property type="entry name" value="APC_superfamily"/>
</dbReference>
<dbReference type="EMBL" id="ADZX01000370">
    <property type="protein sequence ID" value="EFK97001.1"/>
    <property type="molecule type" value="Genomic_DNA"/>
</dbReference>
<keyword evidence="2" id="KW-1003">Cell membrane</keyword>
<dbReference type="GO" id="GO:0022857">
    <property type="term" value="F:transmembrane transporter activity"/>
    <property type="evidence" value="ECO:0007669"/>
    <property type="project" value="InterPro"/>
</dbReference>
<feature type="transmembrane region" description="Helical" evidence="6">
    <location>
        <begin position="21"/>
        <end position="41"/>
    </location>
</feature>
<protein>
    <submittedName>
        <fullName evidence="7">Amino acid transporter protein</fullName>
    </submittedName>
</protein>
<dbReference type="GO" id="GO:0005886">
    <property type="term" value="C:plasma membrane"/>
    <property type="evidence" value="ECO:0007669"/>
    <property type="project" value="UniProtKB-SubCell"/>
</dbReference>
<keyword evidence="4 6" id="KW-1133">Transmembrane helix</keyword>
<evidence type="ECO:0000313" key="7">
    <source>
        <dbReference type="EMBL" id="EFK97001.1"/>
    </source>
</evidence>
<evidence type="ECO:0000256" key="6">
    <source>
        <dbReference type="SAM" id="Phobius"/>
    </source>
</evidence>
<accession>D9PHG6</accession>
<comment type="subcellular location">
    <subcellularLocation>
        <location evidence="1">Cell membrane</location>
        <topology evidence="1">Multi-pass membrane protein</topology>
    </subcellularLocation>
</comment>
<feature type="transmembrane region" description="Helical" evidence="6">
    <location>
        <begin position="47"/>
        <end position="67"/>
    </location>
</feature>
<feature type="transmembrane region" description="Helical" evidence="6">
    <location>
        <begin position="299"/>
        <end position="323"/>
    </location>
</feature>
<dbReference type="PANTHER" id="PTHR42770:SF8">
    <property type="entry name" value="PUTRESCINE IMPORTER PUUP"/>
    <property type="match status" value="1"/>
</dbReference>
<feature type="transmembrane region" description="Helical" evidence="6">
    <location>
        <begin position="404"/>
        <end position="423"/>
    </location>
</feature>
<sequence>MSNQNNFVEVKLRRVLSLSDLIIYGIILIQPVAALPLFGHANNISGGHAVTTILAAMLAMIFTALSYGRMANRYPSAGSAYTYVGKGLNPHLGFVAGWSMFMDYMFIPILCIIFISITANHLVPMVPYHFWIFIFAGGFTMLNLRGIKVASRANWVLMVMMSVVVFYFMAAALRYIFNKEGFSGLFTLHPFYNPDSFSPGAIGSATALAALTYIGFDGLTTLSEEVRNPRRNVLIAAVLTCLITGIWSGAQVYLAQVAWPDWETFTSGLPDEVARNNALDTAIMAVANRVGGPVLDASLSIVLVLGSIGSGITGQMGAARLLYGMGRDRVIPNKIFGHLGNKNATPDYNLILIGVLALAGASLLNYEECARLINFGAFFAFMSVNIASMREYYFKVKLKSLKGFFFDFLPPAIGFVICLIIWANLPLKTFIIGGGWMLAGIIYLAIRTEGFRKPTVMIDFSQV</sequence>
<feature type="transmembrane region" description="Helical" evidence="6">
    <location>
        <begin position="348"/>
        <end position="366"/>
    </location>
</feature>
<feature type="transmembrane region" description="Helical" evidence="6">
    <location>
        <begin position="429"/>
        <end position="446"/>
    </location>
</feature>
<evidence type="ECO:0000256" key="5">
    <source>
        <dbReference type="ARBA" id="ARBA00023136"/>
    </source>
</evidence>
<dbReference type="InterPro" id="IPR002293">
    <property type="entry name" value="AA/rel_permease1"/>
</dbReference>
<reference evidence="7" key="1">
    <citation type="submission" date="2010-07" db="EMBL/GenBank/DDBJ databases">
        <authorList>
            <consortium name="CONSOLIDER consortium CSD2007-00005"/>
            <person name="Guazzaroni M.-E."/>
            <person name="Richter M."/>
            <person name="Garcia-Salamanca A."/>
            <person name="Yarza P."/>
            <person name="Ferrer M."/>
        </authorList>
    </citation>
    <scope>NUCLEOTIDE SEQUENCE</scope>
</reference>
<evidence type="ECO:0000256" key="2">
    <source>
        <dbReference type="ARBA" id="ARBA00022475"/>
    </source>
</evidence>
<reference evidence="7" key="2">
    <citation type="journal article" date="2011" name="Microb. Ecol.">
        <title>Taxonomic and Functional Metagenomic Profiling of the Microbial Community in the Anoxic Sediment of a Sub-saline Shallow Lake (Laguna de Carrizo, Central Spain).</title>
        <authorList>
            <person name="Ferrer M."/>
            <person name="Guazzaroni M.E."/>
            <person name="Richter M."/>
            <person name="Garcia-Salamanca A."/>
            <person name="Yarza P."/>
            <person name="Suarez-Suarez A."/>
            <person name="Solano J."/>
            <person name="Alcaide M."/>
            <person name="van Dillewijn P."/>
            <person name="Molina-Henares M.A."/>
            <person name="Lopez-Cortes N."/>
            <person name="Al-Ramahi Y."/>
            <person name="Guerrero C."/>
            <person name="Acosta A."/>
            <person name="de Eugenio L.I."/>
            <person name="Martinez V."/>
            <person name="Marques S."/>
            <person name="Rojo F."/>
            <person name="Santero E."/>
            <person name="Genilloud O."/>
            <person name="Perez-Perez J."/>
            <person name="Rossello-Mora R."/>
            <person name="Ramos J.L."/>
        </authorList>
    </citation>
    <scope>NUCLEOTIDE SEQUENCE</scope>
</reference>
<feature type="transmembrane region" description="Helical" evidence="6">
    <location>
        <begin position="156"/>
        <end position="177"/>
    </location>
</feature>
<keyword evidence="5 6" id="KW-0472">Membrane</keyword>
<feature type="transmembrane region" description="Helical" evidence="6">
    <location>
        <begin position="232"/>
        <end position="254"/>
    </location>
</feature>
<keyword evidence="3 6" id="KW-0812">Transmembrane</keyword>
<evidence type="ECO:0000256" key="1">
    <source>
        <dbReference type="ARBA" id="ARBA00004651"/>
    </source>
</evidence>
<name>D9PHG6_9ZZZZ</name>
<gene>
    <name evidence="7" type="ORF">LDC_0966</name>
</gene>
<feature type="transmembrane region" description="Helical" evidence="6">
    <location>
        <begin position="372"/>
        <end position="392"/>
    </location>
</feature>
<feature type="transmembrane region" description="Helical" evidence="6">
    <location>
        <begin position="104"/>
        <end position="122"/>
    </location>
</feature>
<comment type="caution">
    <text evidence="7">The sequence shown here is derived from an EMBL/GenBank/DDBJ whole genome shotgun (WGS) entry which is preliminary data.</text>
</comment>
<proteinExistence type="predicted"/>
<dbReference type="Gene3D" id="1.20.1740.10">
    <property type="entry name" value="Amino acid/polyamine transporter I"/>
    <property type="match status" value="1"/>
</dbReference>
<evidence type="ECO:0000256" key="4">
    <source>
        <dbReference type="ARBA" id="ARBA00022989"/>
    </source>
</evidence>
<dbReference type="Pfam" id="PF13520">
    <property type="entry name" value="AA_permease_2"/>
    <property type="match status" value="1"/>
</dbReference>
<organism evidence="7">
    <name type="scientific">sediment metagenome</name>
    <dbReference type="NCBI Taxonomy" id="749907"/>
    <lineage>
        <taxon>unclassified sequences</taxon>
        <taxon>metagenomes</taxon>
        <taxon>ecological metagenomes</taxon>
    </lineage>
</organism>
<dbReference type="AlphaFoldDB" id="D9PHG6"/>
<feature type="transmembrane region" description="Helical" evidence="6">
    <location>
        <begin position="197"/>
        <end position="220"/>
    </location>
</feature>
<dbReference type="PIRSF" id="PIRSF006060">
    <property type="entry name" value="AA_transporter"/>
    <property type="match status" value="1"/>
</dbReference>
<evidence type="ECO:0000256" key="3">
    <source>
        <dbReference type="ARBA" id="ARBA00022692"/>
    </source>
</evidence>
<dbReference type="PANTHER" id="PTHR42770">
    <property type="entry name" value="AMINO ACID TRANSPORTER-RELATED"/>
    <property type="match status" value="1"/>
</dbReference>